<dbReference type="KEGG" id="hara:AArcS_1781"/>
<dbReference type="PANTHER" id="PTHR34512:SF30">
    <property type="entry name" value="OUTER MEMBRANE PROTEIN ASSEMBLY FACTOR BAMB"/>
    <property type="match status" value="1"/>
</dbReference>
<evidence type="ECO:0000313" key="4">
    <source>
        <dbReference type="Proteomes" id="UP000663586"/>
    </source>
</evidence>
<dbReference type="AlphaFoldDB" id="A0A897MRQ9"/>
<accession>A0A897MRQ9</accession>
<dbReference type="InterPro" id="IPR002372">
    <property type="entry name" value="PQQ_rpt_dom"/>
</dbReference>
<evidence type="ECO:0000256" key="1">
    <source>
        <dbReference type="SAM" id="MobiDB-lite"/>
    </source>
</evidence>
<sequence>MQPLLEGDSDDGDPTDGSTGGSNGESDGDSTDDDPAGPESVSLEETWRGSEIDAFDEPFHPRFIRSVDETLYITSQTSIVEFDPSTGTQQRVFDLELVEYGEHGEFRERVLDCTVFDDELYVTTEFDDDEVASRVHKYGSSTEREWTYELEDPDHWINAIEVTSGWVYIGASTSGSDAEGSFTVLNQQGNSEFYEYWPPDDDLNSFQDFVTHDRFLYIGTLGPPLVFDMEARTLLNTQEEFGISPGRNFTLVDDILYAAPSSNLRALDLDAREELYDVSVERHTRPPAVLDDRVIIGNSTGLYGHDRSTGEELWYARTTDGIEDSPAVIDGVAFGVDDHEMLYAVDVETGDLLYDDDAPVSRADQTVSIGSELVLAGERLKSYSVITE</sequence>
<dbReference type="Proteomes" id="UP000663586">
    <property type="component" value="Chromosome"/>
</dbReference>
<dbReference type="Gene3D" id="2.40.10.480">
    <property type="match status" value="1"/>
</dbReference>
<feature type="domain" description="Pyrrolo-quinoline quinone repeat" evidence="2">
    <location>
        <begin position="262"/>
        <end position="376"/>
    </location>
</feature>
<keyword evidence="4" id="KW-1185">Reference proteome</keyword>
<feature type="region of interest" description="Disordered" evidence="1">
    <location>
        <begin position="1"/>
        <end position="50"/>
    </location>
</feature>
<organism evidence="3 4">
    <name type="scientific">Natranaeroarchaeum sulfidigenes</name>
    <dbReference type="NCBI Taxonomy" id="2784880"/>
    <lineage>
        <taxon>Archaea</taxon>
        <taxon>Methanobacteriati</taxon>
        <taxon>Methanobacteriota</taxon>
        <taxon>Stenosarchaea group</taxon>
        <taxon>Halobacteria</taxon>
        <taxon>Halobacteriales</taxon>
        <taxon>Natronoarchaeaceae</taxon>
        <taxon>Natranaeroarchaeum</taxon>
    </lineage>
</organism>
<dbReference type="Gene3D" id="2.130.10.10">
    <property type="entry name" value="YVTN repeat-like/Quinoprotein amine dehydrogenase"/>
    <property type="match status" value="1"/>
</dbReference>
<dbReference type="PANTHER" id="PTHR34512">
    <property type="entry name" value="CELL SURFACE PROTEIN"/>
    <property type="match status" value="1"/>
</dbReference>
<evidence type="ECO:0000259" key="2">
    <source>
        <dbReference type="Pfam" id="PF13360"/>
    </source>
</evidence>
<proteinExistence type="predicted"/>
<evidence type="ECO:0000313" key="3">
    <source>
        <dbReference type="EMBL" id="QSG02991.1"/>
    </source>
</evidence>
<reference evidence="3" key="1">
    <citation type="submission" date="2020-11" db="EMBL/GenBank/DDBJ databases">
        <title>Carbohydrate-dependent, anaerobic sulfur respiration: A novel catabolism in halophilic archaea.</title>
        <authorList>
            <person name="Sorokin D.Y."/>
            <person name="Messina E."/>
            <person name="Smedile F."/>
            <person name="La Cono V."/>
            <person name="Hallsworth J.E."/>
            <person name="Yakimov M.M."/>
        </authorList>
    </citation>
    <scope>NUCLEOTIDE SEQUENCE</scope>
    <source>
        <strain evidence="3">AArc-S</strain>
    </source>
</reference>
<dbReference type="EMBL" id="CP064786">
    <property type="protein sequence ID" value="QSG02991.1"/>
    <property type="molecule type" value="Genomic_DNA"/>
</dbReference>
<dbReference type="InterPro" id="IPR015943">
    <property type="entry name" value="WD40/YVTN_repeat-like_dom_sf"/>
</dbReference>
<gene>
    <name evidence="3" type="ORF">AArcS_1781</name>
</gene>
<protein>
    <submittedName>
        <fullName evidence="3">Secreted protein, with PKD repeat domain</fullName>
    </submittedName>
</protein>
<dbReference type="SUPFAM" id="SSF50998">
    <property type="entry name" value="Quinoprotein alcohol dehydrogenase-like"/>
    <property type="match status" value="1"/>
</dbReference>
<dbReference type="InterPro" id="IPR011047">
    <property type="entry name" value="Quinoprotein_ADH-like_sf"/>
</dbReference>
<name>A0A897MRQ9_9EURY</name>
<feature type="compositionally biased region" description="Acidic residues" evidence="1">
    <location>
        <begin position="26"/>
        <end position="36"/>
    </location>
</feature>
<dbReference type="Pfam" id="PF13360">
    <property type="entry name" value="PQQ_2"/>
    <property type="match status" value="1"/>
</dbReference>